<evidence type="ECO:0000313" key="2">
    <source>
        <dbReference type="Proteomes" id="UP000309544"/>
    </source>
</evidence>
<proteinExistence type="predicted"/>
<accession>A0A5C4RZF2</accession>
<dbReference type="EMBL" id="VDCI01000006">
    <property type="protein sequence ID" value="TNJ36372.1"/>
    <property type="molecule type" value="Genomic_DNA"/>
</dbReference>
<dbReference type="InterPro" id="IPR036291">
    <property type="entry name" value="NAD(P)-bd_dom_sf"/>
</dbReference>
<dbReference type="CDD" id="cd05266">
    <property type="entry name" value="SDR_a4"/>
    <property type="match status" value="1"/>
</dbReference>
<dbReference type="RefSeq" id="WP_068866138.1">
    <property type="nucleotide sequence ID" value="NZ_VDCI01000006.1"/>
</dbReference>
<name>A0A5C4RZF2_PROVB</name>
<dbReference type="Gene3D" id="3.40.50.720">
    <property type="entry name" value="NAD(P)-binding Rossmann-like Domain"/>
    <property type="match status" value="1"/>
</dbReference>
<dbReference type="SUPFAM" id="SSF51735">
    <property type="entry name" value="NAD(P)-binding Rossmann-fold domains"/>
    <property type="match status" value="1"/>
</dbReference>
<dbReference type="GO" id="GO:0005737">
    <property type="term" value="C:cytoplasm"/>
    <property type="evidence" value="ECO:0007669"/>
    <property type="project" value="TreeGrafter"/>
</dbReference>
<keyword evidence="2" id="KW-1185">Reference proteome</keyword>
<dbReference type="PANTHER" id="PTHR48079:SF6">
    <property type="entry name" value="NAD(P)-BINDING DOMAIN-CONTAINING PROTEIN-RELATED"/>
    <property type="match status" value="1"/>
</dbReference>
<dbReference type="GO" id="GO:0004029">
    <property type="term" value="F:aldehyde dehydrogenase (NAD+) activity"/>
    <property type="evidence" value="ECO:0007669"/>
    <property type="project" value="TreeGrafter"/>
</dbReference>
<gene>
    <name evidence="1" type="ORF">FGF68_07835</name>
</gene>
<sequence length="274" mass="30424">MTTTVSLLGCGWLGLPLGRELLEQGYRVKGSVTSNSAFPELQEAGIVPFRIMLSPELEGDDPDMFFDTDILILNFPPERRPDIVDYHTAQFRSLVAALQGTPVRHVLMVSSTSVYPALQRAVREEDAHNPEALSGQALLGAEGILKGAQGFDTTILRFCGLIGYDRRPERFLMRSGSFADGSQPLNLIHRDDCIGIISEVLRQGAWGEVFNACAPLHPLRREYYTKAAERSGLPLPQETGQNESPKPFKIIDSTRLEEKLGYRFTVPDPLDLPR</sequence>
<organism evidence="1 2">
    <name type="scientific">Prosthecochloris vibrioformis</name>
    <name type="common">Chlorobium vibrioforme</name>
    <dbReference type="NCBI Taxonomy" id="1098"/>
    <lineage>
        <taxon>Bacteria</taxon>
        <taxon>Pseudomonadati</taxon>
        <taxon>Chlorobiota</taxon>
        <taxon>Chlorobiia</taxon>
        <taxon>Chlorobiales</taxon>
        <taxon>Chlorobiaceae</taxon>
        <taxon>Prosthecochloris</taxon>
    </lineage>
</organism>
<dbReference type="PANTHER" id="PTHR48079">
    <property type="entry name" value="PROTEIN YEEZ"/>
    <property type="match status" value="1"/>
</dbReference>
<comment type="caution">
    <text evidence="1">The sequence shown here is derived from an EMBL/GenBank/DDBJ whole genome shotgun (WGS) entry which is preliminary data.</text>
</comment>
<evidence type="ECO:0000313" key="1">
    <source>
        <dbReference type="EMBL" id="TNJ36372.1"/>
    </source>
</evidence>
<dbReference type="InterPro" id="IPR051783">
    <property type="entry name" value="NAD(P)-dependent_oxidoreduct"/>
</dbReference>
<reference evidence="1 2" key="1">
    <citation type="submission" date="2019-05" db="EMBL/GenBank/DDBJ databases">
        <title>Draft Whole-Genome sequence of the green sulfur bacterium Prosthecochloris vibrioformis DSM 260.</title>
        <authorList>
            <person name="Meyer T.E."/>
            <person name="Kyndt J.A."/>
        </authorList>
    </citation>
    <scope>NUCLEOTIDE SEQUENCE [LARGE SCALE GENOMIC DNA]</scope>
    <source>
        <strain evidence="1 2">DSM 260</strain>
    </source>
</reference>
<dbReference type="AlphaFoldDB" id="A0A5C4RZF2"/>
<dbReference type="Proteomes" id="UP000309544">
    <property type="component" value="Unassembled WGS sequence"/>
</dbReference>
<protein>
    <submittedName>
        <fullName evidence="1">SDR family oxidoreductase</fullName>
    </submittedName>
</protein>